<proteinExistence type="predicted"/>
<dbReference type="InterPro" id="IPR002921">
    <property type="entry name" value="Fungal_lipase-type"/>
</dbReference>
<reference evidence="2 3" key="1">
    <citation type="submission" date="2016-10" db="EMBL/GenBank/DDBJ databases">
        <authorList>
            <person name="Varghese N."/>
            <person name="Submissions S."/>
        </authorList>
    </citation>
    <scope>NUCLEOTIDE SEQUENCE [LARGE SCALE GENOMIC DNA]</scope>
    <source>
        <strain evidence="2 3">DSM 17835</strain>
    </source>
</reference>
<sequence length="734" mass="83566">MNLYEPMKDEDKPFFSSKMLACPLRGHFISFQLVDEFGDGKPYAGLAYTLQDSAEQRYTGRLDADGFAKIENCYQGPVVLTLNTEYVGEENPYKRLMERLSYKLPITELQVRAEQTRFFHKDGSPREHNPALKPGDEFIQVEVRDLVKHSAHLPPPIIDRKYPPEDILIRALNELRFSPAPVATFGVGLLSNRHTLLQVRPLRAFRPMLSTDNQFCALNLYQLAIMANLSYCDFGQHPAKDPVDRVSFPLDPSVGHFFGEALSNYRESWKVDNAQSPDHRYYPLYEEVPYSKRFEILPFDPTLYEQNKPGENQEHPAKLHFFDDSSDSWLSAKSTQAFITHHDEVILISIRGTLELADWWRDVDAAQVPFEEGQGKVHRGFYEAYKALKDFVQDYLDQFHAGQKIIISGHSLGGAIALLLAEALRNATDNNYDVLLYTYGAPRTGDATFVAAAEPLAHHRAVNNNDMIPSVPAPWMNARRSIWIPGFKAMFITNPVLGALIFVAGLVRVGGAPYQHHGTLHHFMLVPFNQKEMSSILWRPGCDSIEQAACTRALAKDGDLPYRDGWITQLMSLGDHSIPRAYIPLSWATLRRWQQTQETRGTLVTEREYALVDQALKTMRFKVEEKSRHMRYNQRDLTDADYLQADIELTRESDKLAHSLQRLERLRISHLSLADVYGSAAQSPALEIALARWKDQRENTLQVQIAMIPEPDPAEELFASLADKPRPLDLDSLI</sequence>
<dbReference type="CDD" id="cd00519">
    <property type="entry name" value="Lipase_3"/>
    <property type="match status" value="1"/>
</dbReference>
<organism evidence="2 3">
    <name type="scientific">Pseudomonas extremaustralis</name>
    <dbReference type="NCBI Taxonomy" id="359110"/>
    <lineage>
        <taxon>Bacteria</taxon>
        <taxon>Pseudomonadati</taxon>
        <taxon>Pseudomonadota</taxon>
        <taxon>Gammaproteobacteria</taxon>
        <taxon>Pseudomonadales</taxon>
        <taxon>Pseudomonadaceae</taxon>
        <taxon>Pseudomonas</taxon>
    </lineage>
</organism>
<evidence type="ECO:0000259" key="1">
    <source>
        <dbReference type="Pfam" id="PF01764"/>
    </source>
</evidence>
<dbReference type="InterPro" id="IPR051218">
    <property type="entry name" value="Sec_MonoDiacylglyc_Lipase"/>
</dbReference>
<dbReference type="SUPFAM" id="SSF53474">
    <property type="entry name" value="alpha/beta-Hydrolases"/>
    <property type="match status" value="1"/>
</dbReference>
<evidence type="ECO:0000313" key="2">
    <source>
        <dbReference type="EMBL" id="SDE91867.1"/>
    </source>
</evidence>
<dbReference type="EMBL" id="LT629689">
    <property type="protein sequence ID" value="SDE91867.1"/>
    <property type="molecule type" value="Genomic_DNA"/>
</dbReference>
<dbReference type="Pfam" id="PF01764">
    <property type="entry name" value="Lipase_3"/>
    <property type="match status" value="1"/>
</dbReference>
<dbReference type="InterPro" id="IPR029058">
    <property type="entry name" value="AB_hydrolase_fold"/>
</dbReference>
<gene>
    <name evidence="2" type="ORF">SAMN05216591_1379</name>
</gene>
<keyword evidence="3" id="KW-1185">Reference proteome</keyword>
<dbReference type="Proteomes" id="UP000182858">
    <property type="component" value="Chromosome I"/>
</dbReference>
<evidence type="ECO:0000313" key="3">
    <source>
        <dbReference type="Proteomes" id="UP000182858"/>
    </source>
</evidence>
<dbReference type="Gene3D" id="3.40.50.1820">
    <property type="entry name" value="alpha/beta hydrolase"/>
    <property type="match status" value="1"/>
</dbReference>
<dbReference type="PANTHER" id="PTHR45856">
    <property type="entry name" value="ALPHA/BETA-HYDROLASES SUPERFAMILY PROTEIN"/>
    <property type="match status" value="1"/>
</dbReference>
<dbReference type="PANTHER" id="PTHR45856:SF24">
    <property type="entry name" value="FUNGAL LIPASE-LIKE DOMAIN-CONTAINING PROTEIN"/>
    <property type="match status" value="1"/>
</dbReference>
<protein>
    <submittedName>
        <fullName evidence="2">Lipase (Class 3)</fullName>
    </submittedName>
</protein>
<feature type="domain" description="Fungal lipase-type" evidence="1">
    <location>
        <begin position="348"/>
        <end position="473"/>
    </location>
</feature>
<accession>A0ABY0N4C6</accession>
<name>A0ABY0N4C6_9PSED</name>